<evidence type="ECO:0000313" key="1">
    <source>
        <dbReference type="EMBL" id="KAK3719424.1"/>
    </source>
</evidence>
<sequence length="274" mass="30857">MPLLRCASLLTCALKSLGDLHEVLFLGLKIDERSAWQLRACEDAPDQRVRDLSEIFAMVLFALDTCGICPKSLCNNHPGLMDMGIGVSNVGDLSSMLTIENCLSELESFNWSLLYDSTPIGTAKTARILAVGLNRMKLLTKLDLCFQSSAVSIFPSIAESVFLPRLKDLWFSMLNCSTQDLSRFLLRHARTLRSCSLYGIDFRDSMFPTLLMSIRDHMKLETLNIGDIDAHDRSVDFLGTIDNGRCFKTHGHEKIRSDITKTLRSMRYIPLRLD</sequence>
<evidence type="ECO:0000313" key="2">
    <source>
        <dbReference type="Proteomes" id="UP001281147"/>
    </source>
</evidence>
<dbReference type="Proteomes" id="UP001281147">
    <property type="component" value="Unassembled WGS sequence"/>
</dbReference>
<comment type="caution">
    <text evidence="1">The sequence shown here is derived from an EMBL/GenBank/DDBJ whole genome shotgun (WGS) entry which is preliminary data.</text>
</comment>
<dbReference type="EMBL" id="JAUTXU010000026">
    <property type="protein sequence ID" value="KAK3719424.1"/>
    <property type="molecule type" value="Genomic_DNA"/>
</dbReference>
<proteinExistence type="predicted"/>
<protein>
    <submittedName>
        <fullName evidence="1">Uncharacterized protein</fullName>
    </submittedName>
</protein>
<keyword evidence="2" id="KW-1185">Reference proteome</keyword>
<organism evidence="1 2">
    <name type="scientific">Vermiconidia calcicola</name>
    <dbReference type="NCBI Taxonomy" id="1690605"/>
    <lineage>
        <taxon>Eukaryota</taxon>
        <taxon>Fungi</taxon>
        <taxon>Dikarya</taxon>
        <taxon>Ascomycota</taxon>
        <taxon>Pezizomycotina</taxon>
        <taxon>Dothideomycetes</taxon>
        <taxon>Dothideomycetidae</taxon>
        <taxon>Mycosphaerellales</taxon>
        <taxon>Extremaceae</taxon>
        <taxon>Vermiconidia</taxon>
    </lineage>
</organism>
<accession>A0ACC3NNS7</accession>
<gene>
    <name evidence="1" type="ORF">LTR37_004281</name>
</gene>
<reference evidence="1" key="1">
    <citation type="submission" date="2023-07" db="EMBL/GenBank/DDBJ databases">
        <title>Black Yeasts Isolated from many extreme environments.</title>
        <authorList>
            <person name="Coleine C."/>
            <person name="Stajich J.E."/>
            <person name="Selbmann L."/>
        </authorList>
    </citation>
    <scope>NUCLEOTIDE SEQUENCE</scope>
    <source>
        <strain evidence="1">CCFEE 5714</strain>
    </source>
</reference>
<name>A0ACC3NNS7_9PEZI</name>